<evidence type="ECO:0000313" key="2">
    <source>
        <dbReference type="Proteomes" id="UP000033774"/>
    </source>
</evidence>
<protein>
    <submittedName>
        <fullName evidence="1">XRE family transcriptional regulator</fullName>
    </submittedName>
</protein>
<name>A0A0F3IU45_9PROT</name>
<dbReference type="RefSeq" id="WP_045775107.1">
    <property type="nucleotide sequence ID" value="NZ_LAJY01000128.1"/>
</dbReference>
<accession>A0A0F3IU45</accession>
<dbReference type="Proteomes" id="UP000033774">
    <property type="component" value="Unassembled WGS sequence"/>
</dbReference>
<reference evidence="1 2" key="1">
    <citation type="submission" date="2015-03" db="EMBL/GenBank/DDBJ databases">
        <title>Draft genome sequence of Elstera litoralis.</title>
        <authorList>
            <person name="Rahalkar M.C."/>
            <person name="Dhakephalkar P.K."/>
            <person name="Pore S.D."/>
            <person name="Arora P."/>
            <person name="Kapse N.G."/>
            <person name="Pandit P.S."/>
        </authorList>
    </citation>
    <scope>NUCLEOTIDE SEQUENCE [LARGE SCALE GENOMIC DNA]</scope>
    <source>
        <strain evidence="1 2">Dia-1</strain>
    </source>
</reference>
<evidence type="ECO:0000313" key="1">
    <source>
        <dbReference type="EMBL" id="KJV10231.1"/>
    </source>
</evidence>
<proteinExistence type="predicted"/>
<organism evidence="1 2">
    <name type="scientific">Elstera litoralis</name>
    <dbReference type="NCBI Taxonomy" id="552518"/>
    <lineage>
        <taxon>Bacteria</taxon>
        <taxon>Pseudomonadati</taxon>
        <taxon>Pseudomonadota</taxon>
        <taxon>Alphaproteobacteria</taxon>
        <taxon>Rhodospirillales</taxon>
        <taxon>Rhodospirillaceae</taxon>
        <taxon>Elstera</taxon>
    </lineage>
</organism>
<comment type="caution">
    <text evidence="1">The sequence shown here is derived from an EMBL/GenBank/DDBJ whole genome shotgun (WGS) entry which is preliminary data.</text>
</comment>
<gene>
    <name evidence="1" type="ORF">VZ95_06345</name>
</gene>
<dbReference type="AlphaFoldDB" id="A0A0F3IU45"/>
<dbReference type="OrthoDB" id="582619at2"/>
<sequence length="115" mass="12499">MAELLNPVGDVDIARMVDRFRTTKGHLAELAGLSPETLYKVARSSSAKTQARLREMLEILVRVSAWAGSIEHALAWYTAQPISAFADRTPEALVKTGHASALRDYLDSLALGGYA</sequence>
<keyword evidence="2" id="KW-1185">Reference proteome</keyword>
<dbReference type="EMBL" id="LAJY01000128">
    <property type="protein sequence ID" value="KJV10231.1"/>
    <property type="molecule type" value="Genomic_DNA"/>
</dbReference>